<evidence type="ECO:0000256" key="2">
    <source>
        <dbReference type="SAM" id="Phobius"/>
    </source>
</evidence>
<keyword evidence="2" id="KW-1133">Transmembrane helix</keyword>
<feature type="transmembrane region" description="Helical" evidence="2">
    <location>
        <begin position="320"/>
        <end position="339"/>
    </location>
</feature>
<organism evidence="3 4">
    <name type="scientific">Actinacidiphila alni</name>
    <dbReference type="NCBI Taxonomy" id="380248"/>
    <lineage>
        <taxon>Bacteria</taxon>
        <taxon>Bacillati</taxon>
        <taxon>Actinomycetota</taxon>
        <taxon>Actinomycetes</taxon>
        <taxon>Kitasatosporales</taxon>
        <taxon>Streptomycetaceae</taxon>
        <taxon>Actinacidiphila</taxon>
    </lineage>
</organism>
<feature type="transmembrane region" description="Helical" evidence="2">
    <location>
        <begin position="557"/>
        <end position="580"/>
    </location>
</feature>
<feature type="compositionally biased region" description="Acidic residues" evidence="1">
    <location>
        <begin position="61"/>
        <end position="78"/>
    </location>
</feature>
<evidence type="ECO:0000313" key="4">
    <source>
        <dbReference type="Proteomes" id="UP000199323"/>
    </source>
</evidence>
<dbReference type="OrthoDB" id="4218549at2"/>
<dbReference type="Proteomes" id="UP000199323">
    <property type="component" value="Unassembled WGS sequence"/>
</dbReference>
<feature type="compositionally biased region" description="Low complexity" evidence="1">
    <location>
        <begin position="37"/>
        <end position="52"/>
    </location>
</feature>
<gene>
    <name evidence="3" type="ORF">SAMN05216251_105184</name>
</gene>
<keyword evidence="4" id="KW-1185">Reference proteome</keyword>
<reference evidence="3 4" key="1">
    <citation type="submission" date="2016-10" db="EMBL/GenBank/DDBJ databases">
        <authorList>
            <person name="de Groot N.N."/>
        </authorList>
    </citation>
    <scope>NUCLEOTIDE SEQUENCE [LARGE SCALE GENOMIC DNA]</scope>
    <source>
        <strain evidence="3 4">CGMCC 4.3510</strain>
    </source>
</reference>
<feature type="transmembrane region" description="Helical" evidence="2">
    <location>
        <begin position="231"/>
        <end position="253"/>
    </location>
</feature>
<feature type="transmembrane region" description="Helical" evidence="2">
    <location>
        <begin position="146"/>
        <end position="163"/>
    </location>
</feature>
<name>A0A1I2DD74_9ACTN</name>
<feature type="transmembrane region" description="Helical" evidence="2">
    <location>
        <begin position="265"/>
        <end position="285"/>
    </location>
</feature>
<dbReference type="RefSeq" id="WP_093713203.1">
    <property type="nucleotide sequence ID" value="NZ_FONG01000005.1"/>
</dbReference>
<accession>A0A1I2DD74</accession>
<feature type="compositionally biased region" description="Low complexity" evidence="1">
    <location>
        <begin position="1"/>
        <end position="12"/>
    </location>
</feature>
<feature type="transmembrane region" description="Helical" evidence="2">
    <location>
        <begin position="104"/>
        <end position="126"/>
    </location>
</feature>
<feature type="transmembrane region" description="Helical" evidence="2">
    <location>
        <begin position="516"/>
        <end position="536"/>
    </location>
</feature>
<dbReference type="EMBL" id="FONG01000005">
    <property type="protein sequence ID" value="SFE78351.1"/>
    <property type="molecule type" value="Genomic_DNA"/>
</dbReference>
<feature type="transmembrane region" description="Helical" evidence="2">
    <location>
        <begin position="196"/>
        <end position="219"/>
    </location>
</feature>
<keyword evidence="2" id="KW-0472">Membrane</keyword>
<sequence length="621" mass="64502">MTRETTAAAGRGADPDRDADAEADAVAGLDTDARAVADTGPDADAAAGLDTDPGADRDDVAEADSVEDADDEVWSEAEDDRTAETLAWLRRKRRAHRREQGKDLAVLLYCVLLGVIGYGSGLAVHFLRELEHGADYAGVGRDLQRGLPALFTTVTVALALLAARDALWRGPVVVPGPTVGWLLTQPVRRAAVLRPWFRLSAGLALLPGLLAGVAAGVVLRVTGRAAIGPALLGMLPAALCLPLLAVALGMAVERRPRLTRAVRRWTAPAVLLLGALVAQSALAAAGHRARVLEWAELWSGPWGWAAQPVIRATGGSVPGWPAAVVLLAAATAAAVYRAYGDAALVPTGRLRERAATATTVSSVMWSMELRAAKLAIMEAGGGSTARGLRLPPPRGRLGRHLVVEWRDLLALLRAPGRLGRAAVWTACGTATAALGVDLGGERRVVGLVVGLLFGYAAVGALAETARLETDDVRRGAWAPFRFRTLMLRHAVVPAVLGVLLGLLAAVPLAVAGTPAALLLVPLCAPPFTAASLFSACRGPARTHLLFLGGNTPAGGPGPLLFVAWYAAGPLISVTALALALNGPLHHTFSGSAAAQLLLLATLLTAFLLLLTTRAADRLIRP</sequence>
<evidence type="ECO:0000256" key="1">
    <source>
        <dbReference type="SAM" id="MobiDB-lite"/>
    </source>
</evidence>
<feature type="region of interest" description="Disordered" evidence="1">
    <location>
        <begin position="1"/>
        <end position="78"/>
    </location>
</feature>
<dbReference type="STRING" id="380248.SAMN05216251_105184"/>
<protein>
    <submittedName>
        <fullName evidence="3">Uncharacterized protein</fullName>
    </submittedName>
</protein>
<feature type="transmembrane region" description="Helical" evidence="2">
    <location>
        <begin position="592"/>
        <end position="610"/>
    </location>
</feature>
<proteinExistence type="predicted"/>
<feature type="transmembrane region" description="Helical" evidence="2">
    <location>
        <begin position="486"/>
        <end position="510"/>
    </location>
</feature>
<dbReference type="AlphaFoldDB" id="A0A1I2DD74"/>
<keyword evidence="2" id="KW-0812">Transmembrane</keyword>
<evidence type="ECO:0000313" key="3">
    <source>
        <dbReference type="EMBL" id="SFE78351.1"/>
    </source>
</evidence>